<name>A0A380MWL1_9GAMM</name>
<feature type="active site" evidence="8">
    <location>
        <position position="274"/>
    </location>
</feature>
<comment type="similarity">
    <text evidence="3 8">Belongs to the peptidase M17 family.</text>
</comment>
<dbReference type="RefSeq" id="WP_115218513.1">
    <property type="nucleotide sequence ID" value="NZ_UHIA01000004.1"/>
</dbReference>
<dbReference type="NCBIfam" id="NF002074">
    <property type="entry name" value="PRK00913.1-4"/>
    <property type="match status" value="1"/>
</dbReference>
<feature type="binding site" evidence="8">
    <location>
        <position position="262"/>
    </location>
    <ligand>
        <name>Mn(2+)</name>
        <dbReference type="ChEBI" id="CHEBI:29035"/>
        <label>2</label>
    </ligand>
</feature>
<dbReference type="Gene3D" id="3.40.220.10">
    <property type="entry name" value="Leucine Aminopeptidase, subunit E, domain 1"/>
    <property type="match status" value="1"/>
</dbReference>
<evidence type="ECO:0000256" key="4">
    <source>
        <dbReference type="ARBA" id="ARBA00022438"/>
    </source>
</evidence>
<keyword evidence="5 8" id="KW-0645">Protease</keyword>
<dbReference type="InterPro" id="IPR008283">
    <property type="entry name" value="Peptidase_M17_N"/>
</dbReference>
<dbReference type="EMBL" id="UHIA01000004">
    <property type="protein sequence ID" value="SUO96990.1"/>
    <property type="molecule type" value="Genomic_DNA"/>
</dbReference>
<dbReference type="Pfam" id="PF02789">
    <property type="entry name" value="Peptidase_M17_N"/>
    <property type="match status" value="1"/>
</dbReference>
<feature type="binding site" evidence="8">
    <location>
        <position position="346"/>
    </location>
    <ligand>
        <name>Mn(2+)</name>
        <dbReference type="ChEBI" id="CHEBI:29035"/>
        <label>1</label>
    </ligand>
</feature>
<dbReference type="InterPro" id="IPR011356">
    <property type="entry name" value="Leucine_aapep/pepB"/>
</dbReference>
<dbReference type="EC" id="3.4.11.1" evidence="8"/>
<dbReference type="SUPFAM" id="SSF53187">
    <property type="entry name" value="Zn-dependent exopeptidases"/>
    <property type="match status" value="1"/>
</dbReference>
<proteinExistence type="inferred from homology"/>
<comment type="function">
    <text evidence="8">Presumably involved in the processing and regular turnover of intracellular proteins. Catalyzes the removal of unsubstituted N-terminal amino acids from various peptides.</text>
</comment>
<feature type="domain" description="Cytosol aminopeptidase" evidence="9">
    <location>
        <begin position="342"/>
        <end position="349"/>
    </location>
</feature>
<keyword evidence="8" id="KW-0963">Cytoplasm</keyword>
<dbReference type="GO" id="GO:0070006">
    <property type="term" value="F:metalloaminopeptidase activity"/>
    <property type="evidence" value="ECO:0007669"/>
    <property type="project" value="InterPro"/>
</dbReference>
<evidence type="ECO:0000259" key="9">
    <source>
        <dbReference type="PROSITE" id="PS00631"/>
    </source>
</evidence>
<dbReference type="GO" id="GO:0030145">
    <property type="term" value="F:manganese ion binding"/>
    <property type="evidence" value="ECO:0007669"/>
    <property type="project" value="UniProtKB-UniRule"/>
</dbReference>
<feature type="binding site" evidence="8">
    <location>
        <position position="346"/>
    </location>
    <ligand>
        <name>Mn(2+)</name>
        <dbReference type="ChEBI" id="CHEBI:29035"/>
        <label>2</label>
    </ligand>
</feature>
<protein>
    <recommendedName>
        <fullName evidence="8">Probable cytosol aminopeptidase</fullName>
        <ecNumber evidence="8">3.4.11.1</ecNumber>
    </recommendedName>
    <alternativeName>
        <fullName evidence="8">Leucine aminopeptidase</fullName>
        <shortName evidence="8">LAP</shortName>
        <ecNumber evidence="8">3.4.11.10</ecNumber>
    </alternativeName>
    <alternativeName>
        <fullName evidence="8">Leucyl aminopeptidase</fullName>
    </alternativeName>
</protein>
<dbReference type="GO" id="GO:0006508">
    <property type="term" value="P:proteolysis"/>
    <property type="evidence" value="ECO:0007669"/>
    <property type="project" value="UniProtKB-KW"/>
</dbReference>
<dbReference type="CDD" id="cd00433">
    <property type="entry name" value="Peptidase_M17"/>
    <property type="match status" value="1"/>
</dbReference>
<dbReference type="SUPFAM" id="SSF52949">
    <property type="entry name" value="Macro domain-like"/>
    <property type="match status" value="1"/>
</dbReference>
<feature type="binding site" evidence="8">
    <location>
        <position position="344"/>
    </location>
    <ligand>
        <name>Mn(2+)</name>
        <dbReference type="ChEBI" id="CHEBI:29035"/>
        <label>1</label>
    </ligand>
</feature>
<feature type="active site" evidence="8">
    <location>
        <position position="348"/>
    </location>
</feature>
<dbReference type="Proteomes" id="UP000254575">
    <property type="component" value="Unassembled WGS sequence"/>
</dbReference>
<sequence length="493" mass="53092">MNVIAKNAQAAKVGADVLVLWLDDKGRFGEALQAVDKASEGYFSARQQAGDLPEAGKWALFHAVEGVKAARVLVLCLSAGEGALRQIAPAVWSQIAEHRWDKCVFALQDVPVSRAARVFVGALYHSAYRFEQFKTISDSDKKAAKWRKKWQGEWLLEKKETQVEQDLAWADALNAGCSLTRDLGNTPPNVCTPRWLAEQAEQLAEQYEDLSVKVLKTKEIKALEMGALLCVAQGSVQEPRFITMSYQPAKAVNKKPVVLVGKGVTFDSGGISIKPADGMDLMKYDMGGAAAVFGAMAAVAKAALPVHVVALIPAVENLPSGAAVKPGDIVRSMSGKTIEILNTDAEGRLILCDALTYAERYEPQAVIDLATLTGACVIALGSPRAGLFGNNAELEQALYLAGEAVHDRVWRMPLDEDYLEMMKSPFADLANASSVREAGAVTAAAFLSQFAQKYDWAHLDIAGVAWQRGGGKGGTGRPVALLLEYFTRLAGKK</sequence>
<feature type="binding site" evidence="8">
    <location>
        <position position="285"/>
    </location>
    <ligand>
        <name>Mn(2+)</name>
        <dbReference type="ChEBI" id="CHEBI:29035"/>
        <label>2</label>
    </ligand>
</feature>
<keyword evidence="4 8" id="KW-0031">Aminopeptidase</keyword>
<evidence type="ECO:0000313" key="11">
    <source>
        <dbReference type="Proteomes" id="UP000254575"/>
    </source>
</evidence>
<keyword evidence="6 8" id="KW-0378">Hydrolase</keyword>
<gene>
    <name evidence="8 10" type="primary">pepA</name>
    <name evidence="10" type="ORF">NCTC10717_01288</name>
</gene>
<dbReference type="EC" id="3.4.11.10" evidence="8"/>
<organism evidence="10 11">
    <name type="scientific">Suttonella indologenes</name>
    <dbReference type="NCBI Taxonomy" id="13276"/>
    <lineage>
        <taxon>Bacteria</taxon>
        <taxon>Pseudomonadati</taxon>
        <taxon>Pseudomonadota</taxon>
        <taxon>Gammaproteobacteria</taxon>
        <taxon>Cardiobacteriales</taxon>
        <taxon>Cardiobacteriaceae</taxon>
        <taxon>Suttonella</taxon>
    </lineage>
</organism>
<dbReference type="PRINTS" id="PR00481">
    <property type="entry name" value="LAMNOPPTDASE"/>
</dbReference>
<evidence type="ECO:0000256" key="1">
    <source>
        <dbReference type="ARBA" id="ARBA00000135"/>
    </source>
</evidence>
<keyword evidence="11" id="KW-1185">Reference proteome</keyword>
<evidence type="ECO:0000256" key="5">
    <source>
        <dbReference type="ARBA" id="ARBA00022670"/>
    </source>
</evidence>
<evidence type="ECO:0000313" key="10">
    <source>
        <dbReference type="EMBL" id="SUO96990.1"/>
    </source>
</evidence>
<evidence type="ECO:0000256" key="6">
    <source>
        <dbReference type="ARBA" id="ARBA00022801"/>
    </source>
</evidence>
<feature type="binding site" evidence="8">
    <location>
        <position position="267"/>
    </location>
    <ligand>
        <name>Mn(2+)</name>
        <dbReference type="ChEBI" id="CHEBI:29035"/>
        <label>1</label>
    </ligand>
</feature>
<dbReference type="InterPro" id="IPR023042">
    <property type="entry name" value="Peptidase_M17_leu_NH2_pept"/>
</dbReference>
<dbReference type="PROSITE" id="PS00631">
    <property type="entry name" value="CYTOSOL_AP"/>
    <property type="match status" value="1"/>
</dbReference>
<dbReference type="AlphaFoldDB" id="A0A380MWL1"/>
<feature type="binding site" evidence="8">
    <location>
        <position position="267"/>
    </location>
    <ligand>
        <name>Mn(2+)</name>
        <dbReference type="ChEBI" id="CHEBI:29035"/>
        <label>2</label>
    </ligand>
</feature>
<dbReference type="PANTHER" id="PTHR11963:SF23">
    <property type="entry name" value="CYTOSOL AMINOPEPTIDASE"/>
    <property type="match status" value="1"/>
</dbReference>
<dbReference type="InterPro" id="IPR000819">
    <property type="entry name" value="Peptidase_M17_C"/>
</dbReference>
<keyword evidence="8" id="KW-0479">Metal-binding</keyword>
<comment type="subcellular location">
    <subcellularLocation>
        <location evidence="8">Cytoplasm</location>
    </subcellularLocation>
</comment>
<reference evidence="10 11" key="1">
    <citation type="submission" date="2018-06" db="EMBL/GenBank/DDBJ databases">
        <authorList>
            <consortium name="Pathogen Informatics"/>
            <person name="Doyle S."/>
        </authorList>
    </citation>
    <scope>NUCLEOTIDE SEQUENCE [LARGE SCALE GENOMIC DNA]</scope>
    <source>
        <strain evidence="10 11">NCTC10717</strain>
    </source>
</reference>
<dbReference type="Pfam" id="PF00883">
    <property type="entry name" value="Peptidase_M17"/>
    <property type="match status" value="1"/>
</dbReference>
<accession>A0A380MWL1</accession>
<dbReference type="Gene3D" id="3.40.630.10">
    <property type="entry name" value="Zn peptidases"/>
    <property type="match status" value="1"/>
</dbReference>
<dbReference type="GO" id="GO:0005737">
    <property type="term" value="C:cytoplasm"/>
    <property type="evidence" value="ECO:0007669"/>
    <property type="project" value="UniProtKB-SubCell"/>
</dbReference>
<evidence type="ECO:0000256" key="2">
    <source>
        <dbReference type="ARBA" id="ARBA00000967"/>
    </source>
</evidence>
<comment type="cofactor">
    <cofactor evidence="8">
        <name>Mn(2+)</name>
        <dbReference type="ChEBI" id="CHEBI:29035"/>
    </cofactor>
    <text evidence="8">Binds 2 manganese ions per subunit.</text>
</comment>
<dbReference type="InterPro" id="IPR043472">
    <property type="entry name" value="Macro_dom-like"/>
</dbReference>
<comment type="catalytic activity">
    <reaction evidence="2 8">
        <text>Release of an N-terminal amino acid, preferentially leucine, but not glutamic or aspartic acids.</text>
        <dbReference type="EC" id="3.4.11.10"/>
    </reaction>
</comment>
<dbReference type="OrthoDB" id="9809354at2"/>
<evidence type="ECO:0000256" key="7">
    <source>
        <dbReference type="ARBA" id="ARBA00023211"/>
    </source>
</evidence>
<comment type="catalytic activity">
    <reaction evidence="1 8">
        <text>Release of an N-terminal amino acid, Xaa-|-Yaa-, in which Xaa is preferably Leu, but may be other amino acids including Pro although not Arg or Lys, and Yaa may be Pro. Amino acid amides and methyl esters are also readily hydrolyzed, but rates on arylamides are exceedingly low.</text>
        <dbReference type="EC" id="3.4.11.1"/>
    </reaction>
</comment>
<evidence type="ECO:0000256" key="3">
    <source>
        <dbReference type="ARBA" id="ARBA00009528"/>
    </source>
</evidence>
<dbReference type="HAMAP" id="MF_00181">
    <property type="entry name" value="Cytosol_peptidase_M17"/>
    <property type="match status" value="1"/>
</dbReference>
<evidence type="ECO:0000256" key="8">
    <source>
        <dbReference type="HAMAP-Rule" id="MF_00181"/>
    </source>
</evidence>
<dbReference type="PANTHER" id="PTHR11963">
    <property type="entry name" value="LEUCINE AMINOPEPTIDASE-RELATED"/>
    <property type="match status" value="1"/>
</dbReference>
<keyword evidence="7 8" id="KW-0464">Manganese</keyword>